<protein>
    <recommendedName>
        <fullName evidence="6">UDP-glucose:glycoprotein glucosyltransferase</fullName>
    </recommendedName>
</protein>
<dbReference type="Pfam" id="PF18401">
    <property type="entry name" value="Thioredoxin_13"/>
    <property type="match status" value="1"/>
</dbReference>
<proteinExistence type="predicted"/>
<feature type="domain" description="UGGT thioredoxin-like" evidence="2">
    <location>
        <begin position="47"/>
        <end position="271"/>
    </location>
</feature>
<comment type="caution">
    <text evidence="4">The sequence shown here is derived from an EMBL/GenBank/DDBJ whole genome shotgun (WGS) entry which is preliminary data.</text>
</comment>
<evidence type="ECO:0000313" key="4">
    <source>
        <dbReference type="EMBL" id="KAK9929197.1"/>
    </source>
</evidence>
<organism evidence="4 5">
    <name type="scientific">Rubus argutus</name>
    <name type="common">Southern blackberry</name>
    <dbReference type="NCBI Taxonomy" id="59490"/>
    <lineage>
        <taxon>Eukaryota</taxon>
        <taxon>Viridiplantae</taxon>
        <taxon>Streptophyta</taxon>
        <taxon>Embryophyta</taxon>
        <taxon>Tracheophyta</taxon>
        <taxon>Spermatophyta</taxon>
        <taxon>Magnoliopsida</taxon>
        <taxon>eudicotyledons</taxon>
        <taxon>Gunneridae</taxon>
        <taxon>Pentapetalae</taxon>
        <taxon>rosids</taxon>
        <taxon>fabids</taxon>
        <taxon>Rosales</taxon>
        <taxon>Rosaceae</taxon>
        <taxon>Rosoideae</taxon>
        <taxon>Rosoideae incertae sedis</taxon>
        <taxon>Rubus</taxon>
    </lineage>
</organism>
<dbReference type="GO" id="GO:0003980">
    <property type="term" value="F:UDP-glucose:glycoprotein glucosyltransferase activity"/>
    <property type="evidence" value="ECO:0007669"/>
    <property type="project" value="InterPro"/>
</dbReference>
<evidence type="ECO:0000259" key="3">
    <source>
        <dbReference type="Pfam" id="PF18401"/>
    </source>
</evidence>
<feature type="chain" id="PRO_5043699457" description="UDP-glucose:glycoprotein glucosyltransferase" evidence="1">
    <location>
        <begin position="29"/>
        <end position="470"/>
    </location>
</feature>
<dbReference type="InterPro" id="IPR040693">
    <property type="entry name" value="UGGT_TRXL_1"/>
</dbReference>
<accession>A0AAW1WX48</accession>
<dbReference type="GO" id="GO:0036503">
    <property type="term" value="P:ERAD pathway"/>
    <property type="evidence" value="ECO:0007669"/>
    <property type="project" value="TreeGrafter"/>
</dbReference>
<feature type="signal peptide" evidence="1">
    <location>
        <begin position="1"/>
        <end position="28"/>
    </location>
</feature>
<dbReference type="GO" id="GO:0051082">
    <property type="term" value="F:unfolded protein binding"/>
    <property type="evidence" value="ECO:0007669"/>
    <property type="project" value="TreeGrafter"/>
</dbReference>
<keyword evidence="5" id="KW-1185">Reference proteome</keyword>
<dbReference type="GO" id="GO:0018279">
    <property type="term" value="P:protein N-linked glycosylation via asparagine"/>
    <property type="evidence" value="ECO:0007669"/>
    <property type="project" value="TreeGrafter"/>
</dbReference>
<evidence type="ECO:0000256" key="1">
    <source>
        <dbReference type="SAM" id="SignalP"/>
    </source>
</evidence>
<reference evidence="4 5" key="1">
    <citation type="journal article" date="2023" name="G3 (Bethesda)">
        <title>A chromosome-length genome assembly and annotation of blackberry (Rubus argutus, cv. 'Hillquist').</title>
        <authorList>
            <person name="Bruna T."/>
            <person name="Aryal R."/>
            <person name="Dudchenko O."/>
            <person name="Sargent D.J."/>
            <person name="Mead D."/>
            <person name="Buti M."/>
            <person name="Cavallini A."/>
            <person name="Hytonen T."/>
            <person name="Andres J."/>
            <person name="Pham M."/>
            <person name="Weisz D."/>
            <person name="Mascagni F."/>
            <person name="Usai G."/>
            <person name="Natali L."/>
            <person name="Bassil N."/>
            <person name="Fernandez G.E."/>
            <person name="Lomsadze A."/>
            <person name="Armour M."/>
            <person name="Olukolu B."/>
            <person name="Poorten T."/>
            <person name="Britton C."/>
            <person name="Davik J."/>
            <person name="Ashrafi H."/>
            <person name="Aiden E.L."/>
            <person name="Borodovsky M."/>
            <person name="Worthington M."/>
        </authorList>
    </citation>
    <scope>NUCLEOTIDE SEQUENCE [LARGE SCALE GENOMIC DNA]</scope>
    <source>
        <strain evidence="4">PI 553951</strain>
    </source>
</reference>
<evidence type="ECO:0000259" key="2">
    <source>
        <dbReference type="Pfam" id="PF18400"/>
    </source>
</evidence>
<dbReference type="EMBL" id="JBEDUW010000005">
    <property type="protein sequence ID" value="KAK9929197.1"/>
    <property type="molecule type" value="Genomic_DNA"/>
</dbReference>
<sequence length="470" mass="52420">MGTRFESVFCAIIILISLGAWGIGSVSAQNRRPKNVQVAVRAKWSGTPLLLEAGELLSRERKDHFWDFIDIWHHTEKDDIDSYTAKGCLKKIIKHGLSILSEPLASLFEFSLTLRSASPRLVLYRQLAEESLSSFPPVDENNSRNASGISEINDHVESKKSDPLNVGLNPKSPNGKCCWVDTGGALFFDAADLKIWLRTPRDSSRDSFQQPELFDFDHIHVDSIVGSPVAVLYGALGTDCFREFHVTLVEAAKEGNVKYVVRQVLPSGCEAETGRCGAVGTRDSLTLGGYGVELALKNMEYKAMDDSTIKKGVTLEDPRTEDLSQEVRGFIFSKILERRPELTSEIMAFRDYLLSSTISDTLDVWELKDLGHQTAQRIVHATDPLQSMQEINQNFPSVVSSLSRMKLNDSVKDEITANQRMIPPGKSLMALNGALVNIEDIDLYLMVDLVHQDLSLADHFSKLKVNYFHS</sequence>
<dbReference type="Proteomes" id="UP001457282">
    <property type="component" value="Unassembled WGS sequence"/>
</dbReference>
<dbReference type="PANTHER" id="PTHR11226:SF0">
    <property type="entry name" value="UDP-GLUCOSE:GLYCOPROTEIN GLUCOSYLTRANSFERASE"/>
    <property type="match status" value="1"/>
</dbReference>
<dbReference type="AlphaFoldDB" id="A0AAW1WX48"/>
<evidence type="ECO:0000313" key="5">
    <source>
        <dbReference type="Proteomes" id="UP001457282"/>
    </source>
</evidence>
<keyword evidence="1" id="KW-0732">Signal</keyword>
<dbReference type="Pfam" id="PF18400">
    <property type="entry name" value="Thioredoxin_12"/>
    <property type="match status" value="1"/>
</dbReference>
<evidence type="ECO:0008006" key="6">
    <source>
        <dbReference type="Google" id="ProtNLM"/>
    </source>
</evidence>
<name>A0AAW1WX48_RUBAR</name>
<gene>
    <name evidence="4" type="ORF">M0R45_026303</name>
</gene>
<dbReference type="GO" id="GO:0005783">
    <property type="term" value="C:endoplasmic reticulum"/>
    <property type="evidence" value="ECO:0007669"/>
    <property type="project" value="TreeGrafter"/>
</dbReference>
<dbReference type="InterPro" id="IPR040694">
    <property type="entry name" value="UGGT_TRXL_2"/>
</dbReference>
<feature type="domain" description="UGGT thioredoxin-like" evidence="3">
    <location>
        <begin position="359"/>
        <end position="466"/>
    </location>
</feature>
<dbReference type="InterPro" id="IPR009448">
    <property type="entry name" value="UDP-g_GGtrans"/>
</dbReference>
<dbReference type="PANTHER" id="PTHR11226">
    <property type="entry name" value="UDP-GLUCOSE GLYCOPROTEIN:GLUCOSYLTRANSFERASE"/>
    <property type="match status" value="1"/>
</dbReference>